<dbReference type="GO" id="GO:0005737">
    <property type="term" value="C:cytoplasm"/>
    <property type="evidence" value="ECO:0007669"/>
    <property type="project" value="TreeGrafter"/>
</dbReference>
<dbReference type="PROSITE" id="PS51462">
    <property type="entry name" value="NUDIX"/>
    <property type="match status" value="1"/>
</dbReference>
<dbReference type="Proteomes" id="UP001299265">
    <property type="component" value="Unassembled WGS sequence"/>
</dbReference>
<dbReference type="AlphaFoldDB" id="A0AAP2W8T2"/>
<dbReference type="RefSeq" id="WP_231062343.1">
    <property type="nucleotide sequence ID" value="NZ_JAJNOR010000004.1"/>
</dbReference>
<evidence type="ECO:0000313" key="2">
    <source>
        <dbReference type="EMBL" id="MCD2492446.1"/>
    </source>
</evidence>
<feature type="domain" description="Nudix hydrolase" evidence="1">
    <location>
        <begin position="28"/>
        <end position="177"/>
    </location>
</feature>
<dbReference type="SUPFAM" id="SSF55811">
    <property type="entry name" value="Nudix"/>
    <property type="match status" value="1"/>
</dbReference>
<gene>
    <name evidence="2" type="ORF">LQE92_07340</name>
</gene>
<dbReference type="Pfam" id="PF00293">
    <property type="entry name" value="NUDIX"/>
    <property type="match status" value="1"/>
</dbReference>
<dbReference type="GO" id="GO:0004452">
    <property type="term" value="F:isopentenyl-diphosphate delta-isomerase activity"/>
    <property type="evidence" value="ECO:0007669"/>
    <property type="project" value="TreeGrafter"/>
</dbReference>
<dbReference type="GO" id="GO:0009240">
    <property type="term" value="P:isopentenyl diphosphate biosynthetic process"/>
    <property type="evidence" value="ECO:0007669"/>
    <property type="project" value="TreeGrafter"/>
</dbReference>
<evidence type="ECO:0000259" key="1">
    <source>
        <dbReference type="PROSITE" id="PS51462"/>
    </source>
</evidence>
<name>A0AAP2W8T2_9FIRM</name>
<dbReference type="EMBL" id="JAJNOR010000004">
    <property type="protein sequence ID" value="MCD2492446.1"/>
    <property type="molecule type" value="Genomic_DNA"/>
</dbReference>
<keyword evidence="3" id="KW-1185">Reference proteome</keyword>
<comment type="caution">
    <text evidence="2">The sequence shown here is derived from an EMBL/GenBank/DDBJ whole genome shotgun (WGS) entry which is preliminary data.</text>
</comment>
<evidence type="ECO:0000313" key="3">
    <source>
        <dbReference type="Proteomes" id="UP001299265"/>
    </source>
</evidence>
<accession>A0AAP2W8T2</accession>
<dbReference type="InterPro" id="IPR015797">
    <property type="entry name" value="NUDIX_hydrolase-like_dom_sf"/>
</dbReference>
<dbReference type="Gene3D" id="3.90.79.10">
    <property type="entry name" value="Nucleoside Triphosphate Pyrophosphohydrolase"/>
    <property type="match status" value="1"/>
</dbReference>
<reference evidence="2 3" key="1">
    <citation type="submission" date="2021-11" db="EMBL/GenBank/DDBJ databases">
        <title>Lacrimispora sp. nov. NSJ-141 isolated from human feces.</title>
        <authorList>
            <person name="Abdugheni R."/>
        </authorList>
    </citation>
    <scope>NUCLEOTIDE SEQUENCE [LARGE SCALE GENOMIC DNA]</scope>
    <source>
        <strain evidence="2 3">NSJ-141</strain>
    </source>
</reference>
<dbReference type="PANTHER" id="PTHR10885">
    <property type="entry name" value="ISOPENTENYL-DIPHOSPHATE DELTA-ISOMERASE"/>
    <property type="match status" value="1"/>
</dbReference>
<dbReference type="PANTHER" id="PTHR10885:SF20">
    <property type="entry name" value="NUDIX HYDROLASE DOMAIN-CONTAINING PROTEIN"/>
    <property type="match status" value="1"/>
</dbReference>
<dbReference type="CDD" id="cd04692">
    <property type="entry name" value="NUDIX_Hydrolase"/>
    <property type="match status" value="1"/>
</dbReference>
<sequence>MEYFDILTENGKLTGEKKARRLVHRDGDWHGASRVWIVRRLPEADGSERVQVLLQRRSEEKDSYPGLWDVAAAGHVSAGDGYLETAVRETKEELGISLESGELQFLFCLKSESSWEYQGISYIDREFHYVFLVEKDAGLSGFRLQKEEVEEVRWMDAEVLYHRLKDGSIPSCIHWEEYERLYAVLAGKD</sequence>
<protein>
    <submittedName>
        <fullName evidence="2">NUDIX domain-containing protein</fullName>
    </submittedName>
</protein>
<organism evidence="2 3">
    <name type="scientific">Lientehia hominis</name>
    <dbReference type="NCBI Taxonomy" id="2897778"/>
    <lineage>
        <taxon>Bacteria</taxon>
        <taxon>Bacillati</taxon>
        <taxon>Bacillota</taxon>
        <taxon>Clostridia</taxon>
        <taxon>Lachnospirales</taxon>
        <taxon>Lachnospiraceae</taxon>
        <taxon>Lientehia</taxon>
    </lineage>
</organism>
<dbReference type="InterPro" id="IPR000086">
    <property type="entry name" value="NUDIX_hydrolase_dom"/>
</dbReference>
<proteinExistence type="predicted"/>